<dbReference type="RefSeq" id="WP_376810298.1">
    <property type="nucleotide sequence ID" value="NZ_JBHTAC010000059.1"/>
</dbReference>
<dbReference type="InterPro" id="IPR050679">
    <property type="entry name" value="Bact_HTH_transcr_reg"/>
</dbReference>
<accession>A0ABW2H5Q5</accession>
<dbReference type="SMART" id="SM00345">
    <property type="entry name" value="HTH_GNTR"/>
    <property type="match status" value="1"/>
</dbReference>
<evidence type="ECO:0000256" key="3">
    <source>
        <dbReference type="ARBA" id="ARBA00023163"/>
    </source>
</evidence>
<dbReference type="InterPro" id="IPR000524">
    <property type="entry name" value="Tscrpt_reg_HTH_GntR"/>
</dbReference>
<dbReference type="PANTHER" id="PTHR44846:SF17">
    <property type="entry name" value="GNTR-FAMILY TRANSCRIPTIONAL REGULATOR"/>
    <property type="match status" value="1"/>
</dbReference>
<keyword evidence="6" id="KW-1185">Reference proteome</keyword>
<evidence type="ECO:0000313" key="5">
    <source>
        <dbReference type="EMBL" id="MFC7247580.1"/>
    </source>
</evidence>
<dbReference type="Proteomes" id="UP001596392">
    <property type="component" value="Unassembled WGS sequence"/>
</dbReference>
<sequence>MPIPMTYAQIAEDLSERIKSGEYPPGAKLPSYNQLGELYSVGFSTIAKAIALLRDRGVVIGAPGRGVYVAD</sequence>
<evidence type="ECO:0000313" key="6">
    <source>
        <dbReference type="Proteomes" id="UP001596392"/>
    </source>
</evidence>
<evidence type="ECO:0000256" key="2">
    <source>
        <dbReference type="ARBA" id="ARBA00023125"/>
    </source>
</evidence>
<comment type="caution">
    <text evidence="5">The sequence shown here is derived from an EMBL/GenBank/DDBJ whole genome shotgun (WGS) entry which is preliminary data.</text>
</comment>
<keyword evidence="3" id="KW-0804">Transcription</keyword>
<dbReference type="Gene3D" id="1.10.10.10">
    <property type="entry name" value="Winged helix-like DNA-binding domain superfamily/Winged helix DNA-binding domain"/>
    <property type="match status" value="1"/>
</dbReference>
<feature type="domain" description="HTH gntR-type" evidence="4">
    <location>
        <begin position="4"/>
        <end position="71"/>
    </location>
</feature>
<dbReference type="PANTHER" id="PTHR44846">
    <property type="entry name" value="MANNOSYL-D-GLYCERATE TRANSPORT/METABOLISM SYSTEM REPRESSOR MNGR-RELATED"/>
    <property type="match status" value="1"/>
</dbReference>
<reference evidence="6" key="1">
    <citation type="journal article" date="2019" name="Int. J. Syst. Evol. Microbiol.">
        <title>The Global Catalogue of Microorganisms (GCM) 10K type strain sequencing project: providing services to taxonomists for standard genome sequencing and annotation.</title>
        <authorList>
            <consortium name="The Broad Institute Genomics Platform"/>
            <consortium name="The Broad Institute Genome Sequencing Center for Infectious Disease"/>
            <person name="Wu L."/>
            <person name="Ma J."/>
        </authorList>
    </citation>
    <scope>NUCLEOTIDE SEQUENCE [LARGE SCALE GENOMIC DNA]</scope>
    <source>
        <strain evidence="6">CGMCC 1.9106</strain>
    </source>
</reference>
<dbReference type="EMBL" id="JBHTAC010000059">
    <property type="protein sequence ID" value="MFC7247580.1"/>
    <property type="molecule type" value="Genomic_DNA"/>
</dbReference>
<dbReference type="InterPro" id="IPR036388">
    <property type="entry name" value="WH-like_DNA-bd_sf"/>
</dbReference>
<dbReference type="PROSITE" id="PS50949">
    <property type="entry name" value="HTH_GNTR"/>
    <property type="match status" value="1"/>
</dbReference>
<protein>
    <submittedName>
        <fullName evidence="5">Winged helix-turn-helix domain-containing protein</fullName>
    </submittedName>
</protein>
<dbReference type="CDD" id="cd07377">
    <property type="entry name" value="WHTH_GntR"/>
    <property type="match status" value="1"/>
</dbReference>
<evidence type="ECO:0000259" key="4">
    <source>
        <dbReference type="PROSITE" id="PS50949"/>
    </source>
</evidence>
<dbReference type="InterPro" id="IPR036390">
    <property type="entry name" value="WH_DNA-bd_sf"/>
</dbReference>
<proteinExistence type="predicted"/>
<dbReference type="Pfam" id="PF00392">
    <property type="entry name" value="GntR"/>
    <property type="match status" value="1"/>
</dbReference>
<dbReference type="SUPFAM" id="SSF46785">
    <property type="entry name" value="Winged helix' DNA-binding domain"/>
    <property type="match status" value="1"/>
</dbReference>
<keyword evidence="2" id="KW-0238">DNA-binding</keyword>
<organism evidence="5 6">
    <name type="scientific">Catellatospora aurea</name>
    <dbReference type="NCBI Taxonomy" id="1337874"/>
    <lineage>
        <taxon>Bacteria</taxon>
        <taxon>Bacillati</taxon>
        <taxon>Actinomycetota</taxon>
        <taxon>Actinomycetes</taxon>
        <taxon>Micromonosporales</taxon>
        <taxon>Micromonosporaceae</taxon>
        <taxon>Catellatospora</taxon>
    </lineage>
</organism>
<name>A0ABW2H5Q5_9ACTN</name>
<gene>
    <name evidence="5" type="ORF">ACFQO7_34390</name>
</gene>
<evidence type="ECO:0000256" key="1">
    <source>
        <dbReference type="ARBA" id="ARBA00023015"/>
    </source>
</evidence>
<keyword evidence="1" id="KW-0805">Transcription regulation</keyword>